<proteinExistence type="predicted"/>
<dbReference type="AlphaFoldDB" id="A0A8J3G747"/>
<dbReference type="NCBIfam" id="TIGR04131">
    <property type="entry name" value="Bac_Flav_CTERM"/>
    <property type="match status" value="1"/>
</dbReference>
<dbReference type="InterPro" id="IPR026341">
    <property type="entry name" value="T9SS_type_B"/>
</dbReference>
<evidence type="ECO:0008006" key="3">
    <source>
        <dbReference type="Google" id="ProtNLM"/>
    </source>
</evidence>
<reference evidence="1 2" key="1">
    <citation type="journal article" date="2014" name="Int. J. Syst. Evol. Microbiol.">
        <title>Complete genome sequence of Corynebacterium casei LMG S-19264T (=DSM 44701T), isolated from a smear-ripened cheese.</title>
        <authorList>
            <consortium name="US DOE Joint Genome Institute (JGI-PGF)"/>
            <person name="Walter F."/>
            <person name="Albersmeier A."/>
            <person name="Kalinowski J."/>
            <person name="Ruckert C."/>
        </authorList>
    </citation>
    <scope>NUCLEOTIDE SEQUENCE [LARGE SCALE GENOMIC DNA]</scope>
    <source>
        <strain evidence="1 2">KCTC 12866</strain>
    </source>
</reference>
<protein>
    <recommendedName>
        <fullName evidence="3">Gliding motility-associated C-terminal domain-containing protein</fullName>
    </recommendedName>
</protein>
<dbReference type="EMBL" id="BMXF01000001">
    <property type="protein sequence ID" value="GHB53166.1"/>
    <property type="molecule type" value="Genomic_DNA"/>
</dbReference>
<name>A0A8J3G747_9BACT</name>
<keyword evidence="2" id="KW-1185">Reference proteome</keyword>
<evidence type="ECO:0000313" key="1">
    <source>
        <dbReference type="EMBL" id="GHB53166.1"/>
    </source>
</evidence>
<sequence length="619" mass="65213">MDTCEVPAPTIYAERDSTCSGQPVLLWATGCDGKVEWTNGLTGDTIVSRPATTRIYTAFCVKGDCRSTGSNEINVIVPFPDIPVLNASSRTVCAGGSAVLTASGCPGEVVWSNGSRGREITVRPAQTTSYTAICRMGNQSVSTLNCISCFASPLEIKVADSIHPVLISSRRSICANDTFSLRVAACPGTVRWADASDLTASSRLVKPAATTTYQAFCKVGDCDFATNLVSVRVGPAPIPVITAGRTEVCAGEKIKVSASGCDGPVTWSDGQTGSEIMFSPETTSEIKARCGQGDCQSEFSAPMTFTVNPLPPTPLVRNRQNECPYITLDLMLTLQQTPRTEGGRYEFRTAASAGSPEVVHPGIARAGTYYVFEKSAAGCHSDAAAVTITIKECMAPVPVCAYFPGSVSVKADSTAGLLRLTAELGGSASRGAWATSGSGAFGAADSTYTTYIPSVSDYARGSVTLTFLTDDPDGEGPCEGVADSMSLPVHSAGTGVATTPIPPRDSTSVNNQNLPGGLFPVTSNPAEIFIPEGFSPNGDGINDRFVLGNVPDEINVSLEVYNRWGQLVHQENDYKGDWDGKGNRNVAGGGKKELADGTYFYMIRLSDGREFVKFLTITH</sequence>
<comment type="caution">
    <text evidence="1">The sequence shown here is derived from an EMBL/GenBank/DDBJ whole genome shotgun (WGS) entry which is preliminary data.</text>
</comment>
<dbReference type="Pfam" id="PF13585">
    <property type="entry name" value="CHU_C"/>
    <property type="match status" value="1"/>
</dbReference>
<accession>A0A8J3G747</accession>
<evidence type="ECO:0000313" key="2">
    <source>
        <dbReference type="Proteomes" id="UP000598271"/>
    </source>
</evidence>
<gene>
    <name evidence="1" type="ORF">GCM10007390_02360</name>
</gene>
<dbReference type="Proteomes" id="UP000598271">
    <property type="component" value="Unassembled WGS sequence"/>
</dbReference>
<organism evidence="1 2">
    <name type="scientific">Persicitalea jodogahamensis</name>
    <dbReference type="NCBI Taxonomy" id="402147"/>
    <lineage>
        <taxon>Bacteria</taxon>
        <taxon>Pseudomonadati</taxon>
        <taxon>Bacteroidota</taxon>
        <taxon>Cytophagia</taxon>
        <taxon>Cytophagales</taxon>
        <taxon>Spirosomataceae</taxon>
        <taxon>Persicitalea</taxon>
    </lineage>
</organism>